<comment type="similarity">
    <text evidence="1 4">Belongs to the ketopantoate reductase family.</text>
</comment>
<evidence type="ECO:0000259" key="6">
    <source>
        <dbReference type="Pfam" id="PF08546"/>
    </source>
</evidence>
<dbReference type="InterPro" id="IPR013752">
    <property type="entry name" value="KPA_reductase"/>
</dbReference>
<evidence type="ECO:0000313" key="7">
    <source>
        <dbReference type="EMBL" id="QDQ15694.1"/>
    </source>
</evidence>
<keyword evidence="3 4" id="KW-0560">Oxidoreductase</keyword>
<accession>A0A516RJ81</accession>
<feature type="domain" description="Ketopantoate reductase C-terminal" evidence="6">
    <location>
        <begin position="187"/>
        <end position="308"/>
    </location>
</feature>
<keyword evidence="2 4" id="KW-0521">NADP</keyword>
<dbReference type="InterPro" id="IPR013328">
    <property type="entry name" value="6PGD_dom2"/>
</dbReference>
<dbReference type="Gene3D" id="1.10.1040.10">
    <property type="entry name" value="N-(1-d-carboxylethyl)-l-norvaline Dehydrogenase, domain 2"/>
    <property type="match status" value="1"/>
</dbReference>
<dbReference type="Pfam" id="PF08546">
    <property type="entry name" value="ApbA_C"/>
    <property type="match status" value="1"/>
</dbReference>
<dbReference type="Gene3D" id="3.40.50.720">
    <property type="entry name" value="NAD(P)-binding Rossmann-like Domain"/>
    <property type="match status" value="1"/>
</dbReference>
<feature type="domain" description="Ketopantoate reductase N-terminal" evidence="5">
    <location>
        <begin position="12"/>
        <end position="161"/>
    </location>
</feature>
<evidence type="ECO:0000256" key="1">
    <source>
        <dbReference type="ARBA" id="ARBA00007870"/>
    </source>
</evidence>
<keyword evidence="4" id="KW-0566">Pantothenate biosynthesis</keyword>
<dbReference type="FunFam" id="1.10.1040.10:FF:000017">
    <property type="entry name" value="2-dehydropantoate 2-reductase"/>
    <property type="match status" value="1"/>
</dbReference>
<dbReference type="InterPro" id="IPR003710">
    <property type="entry name" value="ApbA"/>
</dbReference>
<dbReference type="GO" id="GO:0008677">
    <property type="term" value="F:2-dehydropantoate 2-reductase activity"/>
    <property type="evidence" value="ECO:0007669"/>
    <property type="project" value="UniProtKB-EC"/>
</dbReference>
<dbReference type="PANTHER" id="PTHR21708:SF26">
    <property type="entry name" value="2-DEHYDROPANTOATE 2-REDUCTASE"/>
    <property type="match status" value="1"/>
</dbReference>
<dbReference type="InterPro" id="IPR008927">
    <property type="entry name" value="6-PGluconate_DH-like_C_sf"/>
</dbReference>
<dbReference type="InterPro" id="IPR013332">
    <property type="entry name" value="KPR_N"/>
</dbReference>
<protein>
    <recommendedName>
        <fullName evidence="4">2-dehydropantoate 2-reductase</fullName>
        <ecNumber evidence="4">1.1.1.169</ecNumber>
    </recommendedName>
    <alternativeName>
        <fullName evidence="4">Ketopantoate reductase</fullName>
    </alternativeName>
</protein>
<evidence type="ECO:0000259" key="5">
    <source>
        <dbReference type="Pfam" id="PF02558"/>
    </source>
</evidence>
<dbReference type="RefSeq" id="WP_144322896.1">
    <property type="nucleotide sequence ID" value="NZ_CP040916.1"/>
</dbReference>
<dbReference type="Proteomes" id="UP000316806">
    <property type="component" value="Chromosome"/>
</dbReference>
<dbReference type="GO" id="GO:0015940">
    <property type="term" value="P:pantothenate biosynthetic process"/>
    <property type="evidence" value="ECO:0007669"/>
    <property type="project" value="UniProtKB-UniPathway"/>
</dbReference>
<dbReference type="GO" id="GO:0005737">
    <property type="term" value="C:cytoplasm"/>
    <property type="evidence" value="ECO:0007669"/>
    <property type="project" value="TreeGrafter"/>
</dbReference>
<name>A0A516RJ81_STRST</name>
<dbReference type="FunFam" id="3.40.50.720:FF:000307">
    <property type="entry name" value="2-dehydropantoate 2-reductase"/>
    <property type="match status" value="1"/>
</dbReference>
<proteinExistence type="inferred from homology"/>
<dbReference type="NCBIfam" id="TIGR00745">
    <property type="entry name" value="apbA_panE"/>
    <property type="match status" value="1"/>
</dbReference>
<dbReference type="Pfam" id="PF02558">
    <property type="entry name" value="ApbA"/>
    <property type="match status" value="1"/>
</dbReference>
<sequence>MTGKAGAGQVRVAVIGTGGIGGYFGGRLAAAGHDVRFVARGAHLEALRRDGLRVDSTAGDFAVAPVHATDDTRDIGEVDYALLCVKTWQLPAAVAALKPLIGAGTAVVTFQNGVEAPEQVARAVGRDAVLPGTAKIIARLDGPGRVRHAGGPAALAFAEWDNSASERVERLASALTGASVAASVPDDIWAELWAKFLFVVPFGGLGTVTDAPFGVLRSRPGTRKLLVEGMTEIQHLASAHDVALPEDIVPRTLDFIDRQPAEGTSSLQRDILSGRPSELDAWNGSVVRLGERTGTPTPVNRYLYEVASVLATRSADA</sequence>
<dbReference type="SUPFAM" id="SSF51735">
    <property type="entry name" value="NAD(P)-binding Rossmann-fold domains"/>
    <property type="match status" value="1"/>
</dbReference>
<gene>
    <name evidence="7" type="ORF">FH965_38330</name>
</gene>
<dbReference type="InterPro" id="IPR051402">
    <property type="entry name" value="KPR-Related"/>
</dbReference>
<dbReference type="PANTHER" id="PTHR21708">
    <property type="entry name" value="PROBABLE 2-DEHYDROPANTOATE 2-REDUCTASE"/>
    <property type="match status" value="1"/>
</dbReference>
<evidence type="ECO:0000256" key="4">
    <source>
        <dbReference type="RuleBase" id="RU362068"/>
    </source>
</evidence>
<organism evidence="7 8">
    <name type="scientific">Streptomyces spectabilis</name>
    <dbReference type="NCBI Taxonomy" id="68270"/>
    <lineage>
        <taxon>Bacteria</taxon>
        <taxon>Bacillati</taxon>
        <taxon>Actinomycetota</taxon>
        <taxon>Actinomycetes</taxon>
        <taxon>Kitasatosporales</taxon>
        <taxon>Streptomycetaceae</taxon>
        <taxon>Streptomyces</taxon>
    </lineage>
</organism>
<reference evidence="7 8" key="1">
    <citation type="journal article" date="2019" name="J. Ind. Microbiol. Biotechnol.">
        <title>The complete genomic sequence of Streptomyces spectabilis NRRL-2792 and identification of secondary metabolite biosynthetic gene clusters.</title>
        <authorList>
            <person name="Sinha A."/>
            <person name="Phillips-Salemka S."/>
            <person name="Niraula T.A."/>
            <person name="Short K.A."/>
            <person name="Niraula N.P."/>
        </authorList>
    </citation>
    <scope>NUCLEOTIDE SEQUENCE [LARGE SCALE GENOMIC DNA]</scope>
    <source>
        <strain evidence="7 8">NRRL 2792</strain>
    </source>
</reference>
<comment type="pathway">
    <text evidence="4">Cofactor biosynthesis; (R)-pantothenate biosynthesis; (R)-pantoate from 3-methyl-2-oxobutanoate: step 2/2.</text>
</comment>
<dbReference type="AlphaFoldDB" id="A0A516RJ81"/>
<evidence type="ECO:0000256" key="3">
    <source>
        <dbReference type="ARBA" id="ARBA00023002"/>
    </source>
</evidence>
<dbReference type="UniPathway" id="UPA00028">
    <property type="reaction ID" value="UER00004"/>
</dbReference>
<dbReference type="EC" id="1.1.1.169" evidence="4"/>
<dbReference type="SUPFAM" id="SSF48179">
    <property type="entry name" value="6-phosphogluconate dehydrogenase C-terminal domain-like"/>
    <property type="match status" value="1"/>
</dbReference>
<comment type="function">
    <text evidence="4">Catalyzes the NADPH-dependent reduction of ketopantoate into pantoic acid.</text>
</comment>
<evidence type="ECO:0000256" key="2">
    <source>
        <dbReference type="ARBA" id="ARBA00022857"/>
    </source>
</evidence>
<dbReference type="NCBIfam" id="NF005091">
    <property type="entry name" value="PRK06522.2-2"/>
    <property type="match status" value="1"/>
</dbReference>
<comment type="catalytic activity">
    <reaction evidence="4">
        <text>(R)-pantoate + NADP(+) = 2-dehydropantoate + NADPH + H(+)</text>
        <dbReference type="Rhea" id="RHEA:16233"/>
        <dbReference type="ChEBI" id="CHEBI:11561"/>
        <dbReference type="ChEBI" id="CHEBI:15378"/>
        <dbReference type="ChEBI" id="CHEBI:15980"/>
        <dbReference type="ChEBI" id="CHEBI:57783"/>
        <dbReference type="ChEBI" id="CHEBI:58349"/>
        <dbReference type="EC" id="1.1.1.169"/>
    </reaction>
</comment>
<dbReference type="EMBL" id="CP040916">
    <property type="protein sequence ID" value="QDQ15694.1"/>
    <property type="molecule type" value="Genomic_DNA"/>
</dbReference>
<evidence type="ECO:0000313" key="8">
    <source>
        <dbReference type="Proteomes" id="UP000316806"/>
    </source>
</evidence>
<dbReference type="InterPro" id="IPR036291">
    <property type="entry name" value="NAD(P)-bd_dom_sf"/>
</dbReference>